<dbReference type="GeneID" id="66860558"/>
<keyword evidence="4" id="KW-0614">Plasmid</keyword>
<proteinExistence type="predicted"/>
<feature type="region of interest" description="Disordered" evidence="1">
    <location>
        <begin position="83"/>
        <end position="102"/>
    </location>
</feature>
<keyword evidence="2" id="KW-1133">Transmembrane helix</keyword>
<accession>A0A8F7KVB3</accession>
<geneLocation type="plasmid" evidence="3">
    <name>unnamed</name>
</geneLocation>
<evidence type="ECO:0000313" key="3">
    <source>
        <dbReference type="EMBL" id="QXV92116.1"/>
    </source>
</evidence>
<evidence type="ECO:0000256" key="1">
    <source>
        <dbReference type="SAM" id="MobiDB-lite"/>
    </source>
</evidence>
<feature type="compositionally biased region" description="Polar residues" evidence="1">
    <location>
        <begin position="83"/>
        <end position="100"/>
    </location>
</feature>
<evidence type="ECO:0000313" key="4">
    <source>
        <dbReference type="EMBL" id="QXV92384.1"/>
    </source>
</evidence>
<dbReference type="AlphaFoldDB" id="A0A8F7KVB3"/>
<name>A0A8F7KVB3_STRRM</name>
<feature type="transmembrane region" description="Helical" evidence="2">
    <location>
        <begin position="52"/>
        <end position="73"/>
    </location>
</feature>
<dbReference type="RefSeq" id="WP_003979037.1">
    <property type="nucleotide sequence ID" value="NZ_CP025552.1"/>
</dbReference>
<geneLocation type="plasmid" evidence="4">
    <name>pPZG101</name>
</geneLocation>
<sequence length="231" mass="24513">MNRTVRPTILAVAVAATEGLDMGTVVLGGAIGAWAGYTYSPDTWSGDCRLAFAGGVAVVAAVAINAMADLFLAPLRRWLNKARSTTRPQTSGHTAPSAPSTLEEGLAQVVTATEGDAAVRAASAAWRIDQGEGFLRDEDRWRGYEDGEATFYLAPGLWLHYRSEKNKYGNTEPCFTLLTGDGDQPVFITGMAQLRHHLAARAAGLPVAPATAIEDRVRDDVLDDDVAGLPA</sequence>
<organism evidence="4">
    <name type="scientific">Streptomyces rimosus</name>
    <dbReference type="NCBI Taxonomy" id="1927"/>
    <lineage>
        <taxon>Bacteria</taxon>
        <taxon>Bacillati</taxon>
        <taxon>Actinomycetota</taxon>
        <taxon>Actinomycetes</taxon>
        <taxon>Kitasatosporales</taxon>
        <taxon>Streptomycetaceae</taxon>
        <taxon>Streptomyces</taxon>
    </lineage>
</organism>
<reference evidence="4" key="1">
    <citation type="submission" date="2021-06" db="EMBL/GenBank/DDBJ databases">
        <authorList>
            <person name="Tome M."/>
            <person name="Jakse J."/>
            <person name="Slemc L."/>
            <person name="Garcia A.R."/>
            <person name="Petkovic H."/>
        </authorList>
    </citation>
    <scope>NUCLEOTIDE SEQUENCE</scope>
    <source>
        <plasmid evidence="4">pPZG101</plasmid>
        <plasmid evidence="3">unnamed</plasmid>
    </source>
</reference>
<keyword evidence="2" id="KW-0472">Membrane</keyword>
<keyword evidence="2" id="KW-0812">Transmembrane</keyword>
<evidence type="ECO:0000256" key="2">
    <source>
        <dbReference type="SAM" id="Phobius"/>
    </source>
</evidence>
<dbReference type="EMBL" id="MZ502219">
    <property type="protein sequence ID" value="QXV92384.1"/>
    <property type="molecule type" value="Genomic_DNA"/>
</dbReference>
<dbReference type="EMBL" id="MZ502218">
    <property type="protein sequence ID" value="QXV92116.1"/>
    <property type="molecule type" value="Genomic_DNA"/>
</dbReference>
<protein>
    <submittedName>
        <fullName evidence="4">Uncharacterized protein</fullName>
    </submittedName>
</protein>
<gene>
    <name evidence="3" type="ORF">M4018_083140</name>
    <name evidence="4" type="ORF">R6500_083140</name>
</gene>